<dbReference type="Gene3D" id="1.50.40.10">
    <property type="entry name" value="Mitochondrial carrier domain"/>
    <property type="match status" value="2"/>
</dbReference>
<organism evidence="12 13">
    <name type="scientific">Emiliania huxleyi (strain CCMP1516)</name>
    <dbReference type="NCBI Taxonomy" id="280463"/>
    <lineage>
        <taxon>Eukaryota</taxon>
        <taxon>Haptista</taxon>
        <taxon>Haptophyta</taxon>
        <taxon>Prymnesiophyceae</taxon>
        <taxon>Isochrysidales</taxon>
        <taxon>Noelaerhabdaceae</taxon>
        <taxon>Emiliania</taxon>
    </lineage>
</organism>
<evidence type="ECO:0008006" key="14">
    <source>
        <dbReference type="Google" id="ProtNLM"/>
    </source>
</evidence>
<comment type="subcellular location">
    <subcellularLocation>
        <location evidence="1">Mitochondrion membrane</location>
        <topology evidence="1">Multi-pass membrane protein</topology>
    </subcellularLocation>
</comment>
<keyword evidence="8 9" id="KW-0472">Membrane</keyword>
<feature type="repeat" description="Solcar" evidence="9">
    <location>
        <begin position="24"/>
        <end position="108"/>
    </location>
</feature>
<evidence type="ECO:0000256" key="2">
    <source>
        <dbReference type="ARBA" id="ARBA00006375"/>
    </source>
</evidence>
<feature type="region of interest" description="Disordered" evidence="11">
    <location>
        <begin position="1"/>
        <end position="24"/>
    </location>
</feature>
<proteinExistence type="inferred from homology"/>
<evidence type="ECO:0000256" key="1">
    <source>
        <dbReference type="ARBA" id="ARBA00004225"/>
    </source>
</evidence>
<evidence type="ECO:0000256" key="6">
    <source>
        <dbReference type="ARBA" id="ARBA00022989"/>
    </source>
</evidence>
<dbReference type="GO" id="GO:0031966">
    <property type="term" value="C:mitochondrial membrane"/>
    <property type="evidence" value="ECO:0007669"/>
    <property type="project" value="UniProtKB-SubCell"/>
</dbReference>
<keyword evidence="4 9" id="KW-0812">Transmembrane</keyword>
<dbReference type="eggNOG" id="KOG0758">
    <property type="taxonomic scope" value="Eukaryota"/>
</dbReference>
<keyword evidence="6" id="KW-1133">Transmembrane helix</keyword>
<dbReference type="PROSITE" id="PS50920">
    <property type="entry name" value="SOLCAR"/>
    <property type="match status" value="2"/>
</dbReference>
<dbReference type="SUPFAM" id="SSF103506">
    <property type="entry name" value="Mitochondrial carrier"/>
    <property type="match status" value="1"/>
</dbReference>
<evidence type="ECO:0000256" key="10">
    <source>
        <dbReference type="RuleBase" id="RU000488"/>
    </source>
</evidence>
<evidence type="ECO:0000256" key="8">
    <source>
        <dbReference type="ARBA" id="ARBA00023136"/>
    </source>
</evidence>
<keyword evidence="7" id="KW-0496">Mitochondrion</keyword>
<reference evidence="13" key="1">
    <citation type="journal article" date="2013" name="Nature">
        <title>Pan genome of the phytoplankton Emiliania underpins its global distribution.</title>
        <authorList>
            <person name="Read B.A."/>
            <person name="Kegel J."/>
            <person name="Klute M.J."/>
            <person name="Kuo A."/>
            <person name="Lefebvre S.C."/>
            <person name="Maumus F."/>
            <person name="Mayer C."/>
            <person name="Miller J."/>
            <person name="Monier A."/>
            <person name="Salamov A."/>
            <person name="Young J."/>
            <person name="Aguilar M."/>
            <person name="Claverie J.M."/>
            <person name="Frickenhaus S."/>
            <person name="Gonzalez K."/>
            <person name="Herman E.K."/>
            <person name="Lin Y.C."/>
            <person name="Napier J."/>
            <person name="Ogata H."/>
            <person name="Sarno A.F."/>
            <person name="Shmutz J."/>
            <person name="Schroeder D."/>
            <person name="de Vargas C."/>
            <person name="Verret F."/>
            <person name="von Dassow P."/>
            <person name="Valentin K."/>
            <person name="Van de Peer Y."/>
            <person name="Wheeler G."/>
            <person name="Dacks J.B."/>
            <person name="Delwiche C.F."/>
            <person name="Dyhrman S.T."/>
            <person name="Glockner G."/>
            <person name="John U."/>
            <person name="Richards T."/>
            <person name="Worden A.Z."/>
            <person name="Zhang X."/>
            <person name="Grigoriev I.V."/>
            <person name="Allen A.E."/>
            <person name="Bidle K."/>
            <person name="Borodovsky M."/>
            <person name="Bowler C."/>
            <person name="Brownlee C."/>
            <person name="Cock J.M."/>
            <person name="Elias M."/>
            <person name="Gladyshev V.N."/>
            <person name="Groth M."/>
            <person name="Guda C."/>
            <person name="Hadaegh A."/>
            <person name="Iglesias-Rodriguez M.D."/>
            <person name="Jenkins J."/>
            <person name="Jones B.M."/>
            <person name="Lawson T."/>
            <person name="Leese F."/>
            <person name="Lindquist E."/>
            <person name="Lobanov A."/>
            <person name="Lomsadze A."/>
            <person name="Malik S.B."/>
            <person name="Marsh M.E."/>
            <person name="Mackinder L."/>
            <person name="Mock T."/>
            <person name="Mueller-Roeber B."/>
            <person name="Pagarete A."/>
            <person name="Parker M."/>
            <person name="Probert I."/>
            <person name="Quesneville H."/>
            <person name="Raines C."/>
            <person name="Rensing S.A."/>
            <person name="Riano-Pachon D.M."/>
            <person name="Richier S."/>
            <person name="Rokitta S."/>
            <person name="Shiraiwa Y."/>
            <person name="Soanes D.M."/>
            <person name="van der Giezen M."/>
            <person name="Wahlund T.M."/>
            <person name="Williams B."/>
            <person name="Wilson W."/>
            <person name="Wolfe G."/>
            <person name="Wurch L.L."/>
        </authorList>
    </citation>
    <scope>NUCLEOTIDE SEQUENCE</scope>
</reference>
<evidence type="ECO:0000256" key="11">
    <source>
        <dbReference type="SAM" id="MobiDB-lite"/>
    </source>
</evidence>
<feature type="compositionally biased region" description="Basic and acidic residues" evidence="11">
    <location>
        <begin position="1"/>
        <end position="10"/>
    </location>
</feature>
<accession>A0A0D3JMR0</accession>
<evidence type="ECO:0000313" key="13">
    <source>
        <dbReference type="Proteomes" id="UP000013827"/>
    </source>
</evidence>
<dbReference type="HOGENOM" id="CLU_898424_0_0_1"/>
<dbReference type="RefSeq" id="XP_005777224.1">
    <property type="nucleotide sequence ID" value="XM_005777167.1"/>
</dbReference>
<dbReference type="GeneID" id="17270340"/>
<dbReference type="InterPro" id="IPR050567">
    <property type="entry name" value="Mitochondrial_Carrier"/>
</dbReference>
<dbReference type="GO" id="GO:1902603">
    <property type="term" value="P:carnitine transmembrane transport"/>
    <property type="evidence" value="ECO:0007669"/>
    <property type="project" value="TreeGrafter"/>
</dbReference>
<dbReference type="Pfam" id="PF00153">
    <property type="entry name" value="Mito_carr"/>
    <property type="match status" value="2"/>
</dbReference>
<dbReference type="InterPro" id="IPR018108">
    <property type="entry name" value="MCP_transmembrane"/>
</dbReference>
<reference evidence="12" key="2">
    <citation type="submission" date="2024-10" db="UniProtKB">
        <authorList>
            <consortium name="EnsemblProtists"/>
        </authorList>
    </citation>
    <scope>IDENTIFICATION</scope>
</reference>
<keyword evidence="5" id="KW-0677">Repeat</keyword>
<dbReference type="EnsemblProtists" id="EOD24795">
    <property type="protein sequence ID" value="EOD24795"/>
    <property type="gene ID" value="EMIHUDRAFT_443795"/>
</dbReference>
<dbReference type="PANTHER" id="PTHR45624">
    <property type="entry name" value="MITOCHONDRIAL BASIC AMINO ACIDS TRANSPORTER-RELATED"/>
    <property type="match status" value="1"/>
</dbReference>
<dbReference type="GO" id="GO:0006839">
    <property type="term" value="P:mitochondrial transport"/>
    <property type="evidence" value="ECO:0007669"/>
    <property type="project" value="TreeGrafter"/>
</dbReference>
<evidence type="ECO:0000256" key="5">
    <source>
        <dbReference type="ARBA" id="ARBA00022737"/>
    </source>
</evidence>
<evidence type="ECO:0000256" key="4">
    <source>
        <dbReference type="ARBA" id="ARBA00022692"/>
    </source>
</evidence>
<evidence type="ECO:0000256" key="3">
    <source>
        <dbReference type="ARBA" id="ARBA00022448"/>
    </source>
</evidence>
<protein>
    <recommendedName>
        <fullName evidence="14">Mitochondrial carrier protein</fullName>
    </recommendedName>
</protein>
<evidence type="ECO:0000313" key="12">
    <source>
        <dbReference type="EnsemblProtists" id="EOD24795"/>
    </source>
</evidence>
<dbReference type="KEGG" id="ehx:EMIHUDRAFT_443795"/>
<dbReference type="AlphaFoldDB" id="A0A0D3JMR0"/>
<feature type="repeat" description="Solcar" evidence="9">
    <location>
        <begin position="118"/>
        <end position="210"/>
    </location>
</feature>
<name>A0A0D3JMR0_EMIH1</name>
<dbReference type="InterPro" id="IPR023395">
    <property type="entry name" value="MCP_dom_sf"/>
</dbReference>
<keyword evidence="3 10" id="KW-0813">Transport</keyword>
<evidence type="ECO:0000256" key="7">
    <source>
        <dbReference type="ARBA" id="ARBA00023128"/>
    </source>
</evidence>
<feature type="compositionally biased region" description="Polar residues" evidence="11">
    <location>
        <begin position="11"/>
        <end position="24"/>
    </location>
</feature>
<sequence>MAGRASRGEDSSLSPDSRSTTARHTTSDALLAGGFGGACLCVVGAPFDVVKVRQQQTRSDGASPSRIVRSILRAEGVVGLWRGVGPPLMVAVPQFALVFGSHEAARALISRHSTRPPGDGRDAALAGALVAVPTTFVYTPVDRVKLAMQSDGRRVASGLPPLYSSASQCARQLWRSGGAASFSRGFFATLARDVPGWASYFYVYSAAKRWLTSGGGVLDGTAELSPVASLAAGREAASPARRRGRHVCRWTRSRRTTSRTWRTARTGVLAAPSFGPRASEASSRASGRWCSAVCRATRLALRGPRLPSER</sequence>
<keyword evidence="13" id="KW-1185">Reference proteome</keyword>
<dbReference type="Proteomes" id="UP000013827">
    <property type="component" value="Unassembled WGS sequence"/>
</dbReference>
<dbReference type="PaxDb" id="2903-EOD24795"/>
<dbReference type="GO" id="GO:0015227">
    <property type="term" value="F:O-acyl-L-carnitine transmembrane transporter activity"/>
    <property type="evidence" value="ECO:0007669"/>
    <property type="project" value="TreeGrafter"/>
</dbReference>
<comment type="similarity">
    <text evidence="2 10">Belongs to the mitochondrial carrier (TC 2.A.29) family.</text>
</comment>
<evidence type="ECO:0000256" key="9">
    <source>
        <dbReference type="PROSITE-ProRule" id="PRU00282"/>
    </source>
</evidence>
<dbReference type="PANTHER" id="PTHR45624:SF4">
    <property type="entry name" value="CONGESTED-LIKE TRACHEA PROTEIN-RELATED"/>
    <property type="match status" value="1"/>
</dbReference>